<keyword evidence="3 5" id="KW-1005">Bacterial flagellum biogenesis</keyword>
<keyword evidence="8" id="KW-0966">Cell projection</keyword>
<dbReference type="Gene3D" id="2.30.30.910">
    <property type="match status" value="1"/>
</dbReference>
<evidence type="ECO:0000256" key="3">
    <source>
        <dbReference type="ARBA" id="ARBA00022795"/>
    </source>
</evidence>
<keyword evidence="9" id="KW-1185">Reference proteome</keyword>
<evidence type="ECO:0000256" key="4">
    <source>
        <dbReference type="ARBA" id="ARBA00024746"/>
    </source>
</evidence>
<evidence type="ECO:0000256" key="2">
    <source>
        <dbReference type="ARBA" id="ARBA00016013"/>
    </source>
</evidence>
<dbReference type="AlphaFoldDB" id="A0A0B4XM60"/>
<evidence type="ECO:0000259" key="7">
    <source>
        <dbReference type="Pfam" id="PF13861"/>
    </source>
</evidence>
<accession>A0A0B4XM60</accession>
<dbReference type="OrthoDB" id="9785233at2"/>
<dbReference type="KEGG" id="apac:S7S_14810"/>
<dbReference type="EMBL" id="CP004387">
    <property type="protein sequence ID" value="AJD49374.1"/>
    <property type="molecule type" value="Genomic_DNA"/>
</dbReference>
<evidence type="ECO:0000259" key="6">
    <source>
        <dbReference type="Pfam" id="PF13860"/>
    </source>
</evidence>
<evidence type="ECO:0000256" key="5">
    <source>
        <dbReference type="RuleBase" id="RU362076"/>
    </source>
</evidence>
<evidence type="ECO:0000313" key="9">
    <source>
        <dbReference type="Proteomes" id="UP000006764"/>
    </source>
</evidence>
<dbReference type="InterPro" id="IPR025965">
    <property type="entry name" value="FlgD/Vpr_Ig-like"/>
</dbReference>
<reference evidence="8 9" key="1">
    <citation type="journal article" date="2012" name="J. Bacteriol.">
        <title>Genome sequence of an alkane-degrading bacterium, Alcanivorax pacificus type strain W11-5, isolated from deep sea sediment.</title>
        <authorList>
            <person name="Lai Q."/>
            <person name="Shao Z."/>
        </authorList>
    </citation>
    <scope>NUCLEOTIDE SEQUENCE [LARGE SCALE GENOMIC DNA]</scope>
    <source>
        <strain evidence="8 9">W11-5</strain>
    </source>
</reference>
<dbReference type="InterPro" id="IPR005648">
    <property type="entry name" value="FlgD"/>
</dbReference>
<dbReference type="Pfam" id="PF03963">
    <property type="entry name" value="FlgD"/>
    <property type="match status" value="1"/>
</dbReference>
<dbReference type="GO" id="GO:0044781">
    <property type="term" value="P:bacterial-type flagellum organization"/>
    <property type="evidence" value="ECO:0007669"/>
    <property type="project" value="UniProtKB-UniRule"/>
</dbReference>
<gene>
    <name evidence="8" type="primary">flgD</name>
    <name evidence="8" type="ORF">S7S_14810</name>
</gene>
<comment type="function">
    <text evidence="4 5">Required for flagellar hook formation. May act as a scaffolding protein.</text>
</comment>
<comment type="similarity">
    <text evidence="1 5">Belongs to the FlgD family.</text>
</comment>
<dbReference type="HOGENOM" id="CLU_047535_0_0_6"/>
<proteinExistence type="inferred from homology"/>
<dbReference type="Pfam" id="PF13860">
    <property type="entry name" value="FlgD_ig"/>
    <property type="match status" value="1"/>
</dbReference>
<dbReference type="STRING" id="391936.S7S_14810"/>
<name>A0A0B4XM60_9GAMM</name>
<protein>
    <recommendedName>
        <fullName evidence="2 5">Basal-body rod modification protein FlgD</fullName>
    </recommendedName>
</protein>
<keyword evidence="8" id="KW-0969">Cilium</keyword>
<dbReference type="InterPro" id="IPR025963">
    <property type="entry name" value="FLgD_Tudor"/>
</dbReference>
<sequence>MAVATQNTVDSNVLGAINGGGKNSRGTAQDLQDSFMTLLVTQLKNQDPMNPMDNAEMTSQLAQINTVSGVQELNATLENITGQLDASRVLQAAGLIGKGVLVPGERVLVGDEGATTPFGIELKTPADNVVVTIRDASGQVVSRYELGEMKAGVESFVWDAQLEDGTTAPKGAYSVSVEASLNDETLPVTTLSYALVSGISTGSDGAPRLDLGGVAEPVSLEDIRQIL</sequence>
<feature type="domain" description="FlgD/Vpr Ig-like" evidence="6">
    <location>
        <begin position="113"/>
        <end position="180"/>
    </location>
</feature>
<dbReference type="Gene3D" id="2.60.40.4070">
    <property type="match status" value="1"/>
</dbReference>
<dbReference type="Pfam" id="PF13861">
    <property type="entry name" value="FLgD_tudor"/>
    <property type="match status" value="1"/>
</dbReference>
<evidence type="ECO:0000313" key="8">
    <source>
        <dbReference type="EMBL" id="AJD49374.1"/>
    </source>
</evidence>
<dbReference type="NCBIfam" id="NF005176">
    <property type="entry name" value="PRK06655.1-1"/>
    <property type="match status" value="1"/>
</dbReference>
<keyword evidence="8" id="KW-0282">Flagellum</keyword>
<evidence type="ECO:0000256" key="1">
    <source>
        <dbReference type="ARBA" id="ARBA00010577"/>
    </source>
</evidence>
<dbReference type="Proteomes" id="UP000006764">
    <property type="component" value="Chromosome"/>
</dbReference>
<organism evidence="8 9">
    <name type="scientific">Isoalcanivorax pacificus W11-5</name>
    <dbReference type="NCBI Taxonomy" id="391936"/>
    <lineage>
        <taxon>Bacteria</taxon>
        <taxon>Pseudomonadati</taxon>
        <taxon>Pseudomonadota</taxon>
        <taxon>Gammaproteobacteria</taxon>
        <taxon>Oceanospirillales</taxon>
        <taxon>Alcanivoracaceae</taxon>
        <taxon>Isoalcanivorax</taxon>
    </lineage>
</organism>
<dbReference type="RefSeq" id="WP_008733715.1">
    <property type="nucleotide sequence ID" value="NZ_CP004387.1"/>
</dbReference>
<feature type="domain" description="FlgD Tudor-like" evidence="7">
    <location>
        <begin position="88"/>
        <end position="224"/>
    </location>
</feature>